<dbReference type="PANTHER" id="PTHR33119:SF1">
    <property type="entry name" value="FE2OG DIOXYGENASE DOMAIN-CONTAINING PROTEIN"/>
    <property type="match status" value="1"/>
</dbReference>
<dbReference type="eggNOG" id="ENOG502QQIE">
    <property type="taxonomic scope" value="Eukaryota"/>
</dbReference>
<dbReference type="EMBL" id="BAUL01000008">
    <property type="protein sequence ID" value="GAD91883.1"/>
    <property type="molecule type" value="Genomic_DNA"/>
</dbReference>
<gene>
    <name evidence="3" type="ORF">PVAR5_0465</name>
</gene>
<proteinExistence type="predicted"/>
<protein>
    <recommendedName>
        <fullName evidence="2">DUF4246 domain-containing protein</fullName>
    </recommendedName>
</protein>
<accession>V5FJH5</accession>
<dbReference type="Pfam" id="PF14033">
    <property type="entry name" value="DUF4246"/>
    <property type="match status" value="1"/>
</dbReference>
<dbReference type="InterPro" id="IPR025340">
    <property type="entry name" value="DUF4246"/>
</dbReference>
<evidence type="ECO:0000259" key="2">
    <source>
        <dbReference type="Pfam" id="PF14033"/>
    </source>
</evidence>
<dbReference type="InterPro" id="IPR049192">
    <property type="entry name" value="DUF4246_C"/>
</dbReference>
<dbReference type="Proteomes" id="UP000018001">
    <property type="component" value="Unassembled WGS sequence"/>
</dbReference>
<organism evidence="3 4">
    <name type="scientific">Byssochlamys spectabilis (strain No. 5 / NBRC 109023)</name>
    <name type="common">Paecilomyces variotii</name>
    <dbReference type="NCBI Taxonomy" id="1356009"/>
    <lineage>
        <taxon>Eukaryota</taxon>
        <taxon>Fungi</taxon>
        <taxon>Dikarya</taxon>
        <taxon>Ascomycota</taxon>
        <taxon>Pezizomycotina</taxon>
        <taxon>Eurotiomycetes</taxon>
        <taxon>Eurotiomycetidae</taxon>
        <taxon>Eurotiales</taxon>
        <taxon>Thermoascaceae</taxon>
        <taxon>Paecilomyces</taxon>
    </lineage>
</organism>
<keyword evidence="4" id="KW-1185">Reference proteome</keyword>
<dbReference type="PANTHER" id="PTHR33119">
    <property type="entry name" value="IFI3P"/>
    <property type="match status" value="1"/>
</dbReference>
<dbReference type="OrthoDB" id="415532at2759"/>
<dbReference type="HOGENOM" id="CLU_1151654_0_0_1"/>
<evidence type="ECO:0000256" key="1">
    <source>
        <dbReference type="SAM" id="MobiDB-lite"/>
    </source>
</evidence>
<dbReference type="InParanoid" id="V5FJH5"/>
<feature type="region of interest" description="Disordered" evidence="1">
    <location>
        <begin position="1"/>
        <end position="32"/>
    </location>
</feature>
<feature type="compositionally biased region" description="Basic and acidic residues" evidence="1">
    <location>
        <begin position="15"/>
        <end position="29"/>
    </location>
</feature>
<reference evidence="4" key="1">
    <citation type="journal article" date="2014" name="Genome Announc.">
        <title>Draft genome sequence of the formaldehyde-resistant fungus Byssochlamys spectabilis No. 5 (anamorph Paecilomyces variotii No. 5) (NBRC109023).</title>
        <authorList>
            <person name="Oka T."/>
            <person name="Ekino K."/>
            <person name="Fukuda K."/>
            <person name="Nomura Y."/>
        </authorList>
    </citation>
    <scope>NUCLEOTIDE SEQUENCE [LARGE SCALE GENOMIC DNA]</scope>
    <source>
        <strain evidence="4">No. 5 / NBRC 109023</strain>
    </source>
</reference>
<feature type="domain" description="DUF4246" evidence="2">
    <location>
        <begin position="34"/>
        <end position="151"/>
    </location>
</feature>
<evidence type="ECO:0000313" key="4">
    <source>
        <dbReference type="Proteomes" id="UP000018001"/>
    </source>
</evidence>
<evidence type="ECO:0000313" key="3">
    <source>
        <dbReference type="EMBL" id="GAD91883.1"/>
    </source>
</evidence>
<dbReference type="AlphaFoldDB" id="V5FJH5"/>
<name>V5FJH5_BYSSN</name>
<comment type="caution">
    <text evidence="3">The sequence shown here is derived from an EMBL/GenBank/DDBJ whole genome shotgun (WGS) entry which is preliminary data.</text>
</comment>
<sequence>MTDNRSPTARGLRPPPDKATDKSPDKAPDDEYGYWDIGKRVKPHFWSNRFQWLPCEVELSQDSKKAHIKSYINNLHLEHRDTYQAIEDLIAVDIQPWNEVLISGKQGRVPMRIRTYDVPTLHADENFWNGGQEFPNLYGAKRCSFTDEEWDQICSRAKNYLLLPEYPQEYQAGWYRYPDGFPEDILGSMTSDQWNSPRDLVKALNAKHRRRKIYELPEPSISFSYDDRKKHPEGDRYLLYY</sequence>